<dbReference type="RefSeq" id="WP_167073971.1">
    <property type="nucleotide sequence ID" value="NZ_JAAOZC010000006.1"/>
</dbReference>
<dbReference type="Gene3D" id="2.30.30.40">
    <property type="entry name" value="SH3 Domains"/>
    <property type="match status" value="1"/>
</dbReference>
<name>A0ABX0TTP2_9SPHN</name>
<gene>
    <name evidence="2" type="ORF">FHS31_002512</name>
</gene>
<dbReference type="InterPro" id="IPR002545">
    <property type="entry name" value="CheW-lke_dom"/>
</dbReference>
<protein>
    <submittedName>
        <fullName evidence="2">Purine-binding chemotaxis protein CheW</fullName>
    </submittedName>
</protein>
<dbReference type="Pfam" id="PF01584">
    <property type="entry name" value="CheW"/>
    <property type="match status" value="1"/>
</dbReference>
<dbReference type="PANTHER" id="PTHR22617">
    <property type="entry name" value="CHEMOTAXIS SENSOR HISTIDINE KINASE-RELATED"/>
    <property type="match status" value="1"/>
</dbReference>
<evidence type="ECO:0000313" key="3">
    <source>
        <dbReference type="Proteomes" id="UP000727456"/>
    </source>
</evidence>
<dbReference type="SMART" id="SM00260">
    <property type="entry name" value="CheW"/>
    <property type="match status" value="1"/>
</dbReference>
<sequence length="143" mass="14784">MESLYLIVRVAGDTVALRADGISSVVEIDAISAVPRVAPHIRGLFALRSRILTVIDSTAALGLGRCNRQAAHTAVVISSDGHGYALLVEEVVDVIEGGAPSPCVAVIGAGWSRVTVGQIETPIGDILLLDPTLLIQGPELLAA</sequence>
<dbReference type="Gene3D" id="2.40.50.180">
    <property type="entry name" value="CheA-289, Domain 4"/>
    <property type="match status" value="1"/>
</dbReference>
<dbReference type="SUPFAM" id="SSF50341">
    <property type="entry name" value="CheW-like"/>
    <property type="match status" value="1"/>
</dbReference>
<feature type="domain" description="CheW-like" evidence="1">
    <location>
        <begin position="2"/>
        <end position="140"/>
    </location>
</feature>
<dbReference type="InterPro" id="IPR039315">
    <property type="entry name" value="CheW"/>
</dbReference>
<comment type="caution">
    <text evidence="2">The sequence shown here is derived from an EMBL/GenBank/DDBJ whole genome shotgun (WGS) entry which is preliminary data.</text>
</comment>
<reference evidence="2 3" key="1">
    <citation type="submission" date="2020-03" db="EMBL/GenBank/DDBJ databases">
        <title>Genomic Encyclopedia of Type Strains, Phase III (KMG-III): the genomes of soil and plant-associated and newly described type strains.</title>
        <authorList>
            <person name="Whitman W."/>
        </authorList>
    </citation>
    <scope>NUCLEOTIDE SEQUENCE [LARGE SCALE GENOMIC DNA]</scope>
    <source>
        <strain evidence="2 3">CECT 8804</strain>
    </source>
</reference>
<keyword evidence="3" id="KW-1185">Reference proteome</keyword>
<evidence type="ECO:0000313" key="2">
    <source>
        <dbReference type="EMBL" id="NIJ08888.1"/>
    </source>
</evidence>
<dbReference type="InterPro" id="IPR036061">
    <property type="entry name" value="CheW-like_dom_sf"/>
</dbReference>
<dbReference type="PANTHER" id="PTHR22617:SF23">
    <property type="entry name" value="CHEMOTAXIS PROTEIN CHEW"/>
    <property type="match status" value="1"/>
</dbReference>
<accession>A0ABX0TTP2</accession>
<dbReference type="PROSITE" id="PS50851">
    <property type="entry name" value="CHEW"/>
    <property type="match status" value="1"/>
</dbReference>
<dbReference type="EMBL" id="JAAOZC010000006">
    <property type="protein sequence ID" value="NIJ08888.1"/>
    <property type="molecule type" value="Genomic_DNA"/>
</dbReference>
<proteinExistence type="predicted"/>
<evidence type="ECO:0000259" key="1">
    <source>
        <dbReference type="PROSITE" id="PS50851"/>
    </source>
</evidence>
<dbReference type="Proteomes" id="UP000727456">
    <property type="component" value="Unassembled WGS sequence"/>
</dbReference>
<organism evidence="2 3">
    <name type="scientific">Sphingomonas vulcanisoli</name>
    <dbReference type="NCBI Taxonomy" id="1658060"/>
    <lineage>
        <taxon>Bacteria</taxon>
        <taxon>Pseudomonadati</taxon>
        <taxon>Pseudomonadota</taxon>
        <taxon>Alphaproteobacteria</taxon>
        <taxon>Sphingomonadales</taxon>
        <taxon>Sphingomonadaceae</taxon>
        <taxon>Sphingomonas</taxon>
    </lineage>
</organism>